<dbReference type="Proteomes" id="UP000050416">
    <property type="component" value="Unassembled WGS sequence"/>
</dbReference>
<dbReference type="PANTHER" id="PTHR42901">
    <property type="entry name" value="ALCOHOL DEHYDROGENASE"/>
    <property type="match status" value="1"/>
</dbReference>
<dbReference type="AlphaFoldDB" id="A0A0P8CZJ4"/>
<dbReference type="PANTHER" id="PTHR42901:SF1">
    <property type="entry name" value="ALCOHOL DEHYDROGENASE"/>
    <property type="match status" value="1"/>
</dbReference>
<dbReference type="PRINTS" id="PR00081">
    <property type="entry name" value="GDHRDH"/>
</dbReference>
<organism evidence="3 4">
    <name type="scientific">Marinobacter excellens HL-55</name>
    <dbReference type="NCBI Taxonomy" id="1305731"/>
    <lineage>
        <taxon>Bacteria</taxon>
        <taxon>Pseudomonadati</taxon>
        <taxon>Pseudomonadota</taxon>
        <taxon>Gammaproteobacteria</taxon>
        <taxon>Pseudomonadales</taxon>
        <taxon>Marinobacteraceae</taxon>
        <taxon>Marinobacter</taxon>
    </lineage>
</organism>
<dbReference type="STRING" id="1305731.GCA_000934705_02999"/>
<name>A0A0P8CZJ4_9GAMM</name>
<gene>
    <name evidence="3" type="ORF">HLUCCX14_08640</name>
</gene>
<dbReference type="PROSITE" id="PS00061">
    <property type="entry name" value="ADH_SHORT"/>
    <property type="match status" value="1"/>
</dbReference>
<proteinExistence type="inferred from homology"/>
<dbReference type="OrthoDB" id="7301144at2"/>
<dbReference type="InterPro" id="IPR036291">
    <property type="entry name" value="NAD(P)-bd_dom_sf"/>
</dbReference>
<dbReference type="Pfam" id="PF00106">
    <property type="entry name" value="adh_short"/>
    <property type="match status" value="1"/>
</dbReference>
<dbReference type="PATRIC" id="fig|1305731.5.peg.67"/>
<evidence type="ECO:0000313" key="4">
    <source>
        <dbReference type="Proteomes" id="UP000050416"/>
    </source>
</evidence>
<comment type="similarity">
    <text evidence="1">Belongs to the short-chain dehydrogenases/reductases (SDR) family.</text>
</comment>
<keyword evidence="2" id="KW-0560">Oxidoreductase</keyword>
<dbReference type="InterPro" id="IPR020904">
    <property type="entry name" value="Sc_DH/Rdtase_CS"/>
</dbReference>
<dbReference type="Gene3D" id="3.40.50.720">
    <property type="entry name" value="NAD(P)-binding Rossmann-like Domain"/>
    <property type="match status" value="1"/>
</dbReference>
<dbReference type="CDD" id="cd05233">
    <property type="entry name" value="SDR_c"/>
    <property type="match status" value="1"/>
</dbReference>
<dbReference type="EMBL" id="LJZQ01000010">
    <property type="protein sequence ID" value="KPQ28945.1"/>
    <property type="molecule type" value="Genomic_DNA"/>
</dbReference>
<accession>A0A0P8CZJ4</accession>
<evidence type="ECO:0000313" key="3">
    <source>
        <dbReference type="EMBL" id="KPQ28945.1"/>
    </source>
</evidence>
<dbReference type="SUPFAM" id="SSF51735">
    <property type="entry name" value="NAD(P)-binding Rossmann-fold domains"/>
    <property type="match status" value="1"/>
</dbReference>
<protein>
    <submittedName>
        <fullName evidence="3">Putative short-chain dehydrogenase</fullName>
    </submittedName>
</protein>
<sequence length="296" mass="31530">MWTLITGAGSGIGRSLALELARKGHDLILAGRTAVKLDEVAETIRQDVPERKVRTFTVELADTASTQKLAMQVCESADRLAAFVYCAGAGEPAADLASLQLSDFQEALAVNVSAPLLLTQSLLPVLCESGKASRIVMVGAGIDKHAQPGTGSYGISKMAMRRLVQQLSVEFGAMEAGPIVSLFQPGLVDTPGIRDHVSKACALNLPHGPWLKDRLDSGRSLTAEQAATAIWHADHLVGAGGRDDLDGRHLKVPEKIPSGRRTGKEDGFFIGIAQHITLPIQIEPGHVVSSFHRNKL</sequence>
<comment type="caution">
    <text evidence="3">The sequence shown here is derived from an EMBL/GenBank/DDBJ whole genome shotgun (WGS) entry which is preliminary data.</text>
</comment>
<evidence type="ECO:0000256" key="1">
    <source>
        <dbReference type="ARBA" id="ARBA00006484"/>
    </source>
</evidence>
<dbReference type="GO" id="GO:0016491">
    <property type="term" value="F:oxidoreductase activity"/>
    <property type="evidence" value="ECO:0007669"/>
    <property type="project" value="UniProtKB-KW"/>
</dbReference>
<evidence type="ECO:0000256" key="2">
    <source>
        <dbReference type="ARBA" id="ARBA00023002"/>
    </source>
</evidence>
<reference evidence="3 4" key="1">
    <citation type="submission" date="2015-09" db="EMBL/GenBank/DDBJ databases">
        <title>Identification and resolution of microdiversity through metagenomic sequencing of parallel consortia.</title>
        <authorList>
            <person name="Nelson W.C."/>
            <person name="Romine M.F."/>
            <person name="Lindemann S.R."/>
        </authorList>
    </citation>
    <scope>NUCLEOTIDE SEQUENCE [LARGE SCALE GENOMIC DNA]</scope>
    <source>
        <strain evidence="3">HL-55</strain>
    </source>
</reference>
<dbReference type="InterPro" id="IPR002347">
    <property type="entry name" value="SDR_fam"/>
</dbReference>